<name>A0AAU9N176_9ASTR</name>
<evidence type="ECO:0000313" key="2">
    <source>
        <dbReference type="Proteomes" id="UP001157418"/>
    </source>
</evidence>
<comment type="caution">
    <text evidence="1">The sequence shown here is derived from an EMBL/GenBank/DDBJ whole genome shotgun (WGS) entry which is preliminary data.</text>
</comment>
<proteinExistence type="predicted"/>
<evidence type="ECO:0000313" key="1">
    <source>
        <dbReference type="EMBL" id="CAH1430129.1"/>
    </source>
</evidence>
<dbReference type="AlphaFoldDB" id="A0AAU9N176"/>
<keyword evidence="2" id="KW-1185">Reference proteome</keyword>
<sequence length="542" mass="61644">MQSINSSTIIQASSSVNLTSATKRLKRKPTNISAIPMFDLKINEDINDQHTHANIPKGVSKDYIDHGDQNVVCQICFRQEDASISTSDSIDLQIIHDLKLMLDSNNVLVQCYRMVKDSFQVNPYIDLKLRFIGKRIQDGMAYNLPSASEVAALIVGDIDDSFENRDIIVQTSSRSLQRISELHPSYLTLQYPLLFPYRNDGYKEDILHRGLTSSSSSKRPNAKLIEKSETSVDEDGFPIYRRRNDGSFVEKSGIRLDNRHVVVYKKDLLKRYQGHINVEWCNQASSIKYLFKYINKGLDRATLVVIQSNNEGGTDDSVNEIKEYYDCRYIFACEASWIIFGYDIHYRYPAVVRLPFHLPGQQQVIYDLDDDIDNILNKPSVASSMFTSWLESVDNDLKQKEGQLLSTLYIDEGDEGHQERENENGADRMDCQHYLHFQLSPLILPIYTSILTQVLYECVLQKLGQMSHSKSKNTLFPFPPNVMRRKLVSRWLGGFSLGIDLGLSRTGLAISKGFSVRPLKVFDLDFIMCVSTLGSGIKGPKA</sequence>
<dbReference type="PANTHER" id="PTHR45786">
    <property type="entry name" value="DNA BINDING PROTEIN-LIKE"/>
    <property type="match status" value="1"/>
</dbReference>
<dbReference type="EMBL" id="CAKMRJ010003334">
    <property type="protein sequence ID" value="CAH1430129.1"/>
    <property type="molecule type" value="Genomic_DNA"/>
</dbReference>
<accession>A0AAU9N176</accession>
<reference evidence="1 2" key="1">
    <citation type="submission" date="2022-01" db="EMBL/GenBank/DDBJ databases">
        <authorList>
            <person name="Xiong W."/>
            <person name="Schranz E."/>
        </authorList>
    </citation>
    <scope>NUCLEOTIDE SEQUENCE [LARGE SCALE GENOMIC DNA]</scope>
</reference>
<dbReference type="Proteomes" id="UP001157418">
    <property type="component" value="Unassembled WGS sequence"/>
</dbReference>
<gene>
    <name evidence="1" type="ORF">LVIROSA_LOCUS16933</name>
</gene>
<dbReference type="PANTHER" id="PTHR45786:SF66">
    <property type="entry name" value="HOOK MOTIF PROTEIN, PUTATIVE-RELATED"/>
    <property type="match status" value="1"/>
</dbReference>
<protein>
    <submittedName>
        <fullName evidence="1">Uncharacterized protein</fullName>
    </submittedName>
</protein>
<organism evidence="1 2">
    <name type="scientific">Lactuca virosa</name>
    <dbReference type="NCBI Taxonomy" id="75947"/>
    <lineage>
        <taxon>Eukaryota</taxon>
        <taxon>Viridiplantae</taxon>
        <taxon>Streptophyta</taxon>
        <taxon>Embryophyta</taxon>
        <taxon>Tracheophyta</taxon>
        <taxon>Spermatophyta</taxon>
        <taxon>Magnoliopsida</taxon>
        <taxon>eudicotyledons</taxon>
        <taxon>Gunneridae</taxon>
        <taxon>Pentapetalae</taxon>
        <taxon>asterids</taxon>
        <taxon>campanulids</taxon>
        <taxon>Asterales</taxon>
        <taxon>Asteraceae</taxon>
        <taxon>Cichorioideae</taxon>
        <taxon>Cichorieae</taxon>
        <taxon>Lactucinae</taxon>
        <taxon>Lactuca</taxon>
    </lineage>
</organism>